<feature type="coiled-coil region" evidence="10">
    <location>
        <begin position="108"/>
        <end position="281"/>
    </location>
</feature>
<feature type="coiled-coil region" evidence="10">
    <location>
        <begin position="499"/>
        <end position="547"/>
    </location>
</feature>
<evidence type="ECO:0000259" key="12">
    <source>
        <dbReference type="Pfam" id="PF08172"/>
    </source>
</evidence>
<evidence type="ECO:0000256" key="7">
    <source>
        <dbReference type="ARBA" id="ARBA00023034"/>
    </source>
</evidence>
<dbReference type="PANTHER" id="PTHR14043">
    <property type="entry name" value="CCAAT DISPLACEMENT PROTEIN-RELATED"/>
    <property type="match status" value="1"/>
</dbReference>
<feature type="compositionally biased region" description="Acidic residues" evidence="11">
    <location>
        <begin position="469"/>
        <end position="478"/>
    </location>
</feature>
<keyword evidence="8 10" id="KW-0175">Coiled coil</keyword>
<evidence type="ECO:0000313" key="14">
    <source>
        <dbReference type="EMBL" id="VEU43246.1"/>
    </source>
</evidence>
<gene>
    <name evidence="14" type="ORF">PSNMU_V1.4_AUG-EV-PASAV3_0102950</name>
</gene>
<feature type="compositionally biased region" description="Polar residues" evidence="11">
    <location>
        <begin position="58"/>
        <end position="67"/>
    </location>
</feature>
<feature type="region of interest" description="Disordered" evidence="11">
    <location>
        <begin position="555"/>
        <end position="616"/>
    </location>
</feature>
<keyword evidence="5" id="KW-0812">Transmembrane</keyword>
<feature type="compositionally biased region" description="Low complexity" evidence="11">
    <location>
        <begin position="564"/>
        <end position="582"/>
    </location>
</feature>
<feature type="coiled-coil region" evidence="10">
    <location>
        <begin position="617"/>
        <end position="651"/>
    </location>
</feature>
<evidence type="ECO:0000256" key="8">
    <source>
        <dbReference type="ARBA" id="ARBA00023054"/>
    </source>
</evidence>
<dbReference type="GO" id="GO:0006891">
    <property type="term" value="P:intra-Golgi vesicle-mediated transport"/>
    <property type="evidence" value="ECO:0007669"/>
    <property type="project" value="InterPro"/>
</dbReference>
<dbReference type="GO" id="GO:0000139">
    <property type="term" value="C:Golgi membrane"/>
    <property type="evidence" value="ECO:0007669"/>
    <property type="project" value="UniProtKB-SubCell"/>
</dbReference>
<protein>
    <recommendedName>
        <fullName evidence="3">Protein CASP</fullName>
    </recommendedName>
</protein>
<feature type="domain" description="Cux N-terminal" evidence="13">
    <location>
        <begin position="25"/>
        <end position="160"/>
    </location>
</feature>
<evidence type="ECO:0000256" key="5">
    <source>
        <dbReference type="ARBA" id="ARBA00022692"/>
    </source>
</evidence>
<keyword evidence="9" id="KW-0472">Membrane</keyword>
<feature type="domain" description="CASP C-terminal" evidence="12">
    <location>
        <begin position="522"/>
        <end position="770"/>
    </location>
</feature>
<reference evidence="14 15" key="1">
    <citation type="submission" date="2019-01" db="EMBL/GenBank/DDBJ databases">
        <authorList>
            <person name="Ferrante I. M."/>
        </authorList>
    </citation>
    <scope>NUCLEOTIDE SEQUENCE [LARGE SCALE GENOMIC DNA]</scope>
    <source>
        <strain evidence="14 15">B856</strain>
    </source>
</reference>
<evidence type="ECO:0000259" key="13">
    <source>
        <dbReference type="Pfam" id="PF25398"/>
    </source>
</evidence>
<name>A0A448ZMI3_9STRA</name>
<feature type="coiled-coil region" evidence="10">
    <location>
        <begin position="336"/>
        <end position="441"/>
    </location>
</feature>
<keyword evidence="6" id="KW-1133">Transmembrane helix</keyword>
<dbReference type="EMBL" id="CAACVS010000531">
    <property type="protein sequence ID" value="VEU43246.1"/>
    <property type="molecule type" value="Genomic_DNA"/>
</dbReference>
<keyword evidence="4" id="KW-0813">Transport</keyword>
<dbReference type="InterPro" id="IPR012955">
    <property type="entry name" value="CASP_C"/>
</dbReference>
<evidence type="ECO:0000313" key="15">
    <source>
        <dbReference type="Proteomes" id="UP000291116"/>
    </source>
</evidence>
<feature type="region of interest" description="Disordered" evidence="11">
    <location>
        <begin position="469"/>
        <end position="488"/>
    </location>
</feature>
<dbReference type="Pfam" id="PF08172">
    <property type="entry name" value="CASP_C"/>
    <property type="match status" value="1"/>
</dbReference>
<accession>A0A448ZMI3</accession>
<keyword evidence="15" id="KW-1185">Reference proteome</keyword>
<evidence type="ECO:0000256" key="4">
    <source>
        <dbReference type="ARBA" id="ARBA00022448"/>
    </source>
</evidence>
<dbReference type="AlphaFoldDB" id="A0A448ZMI3"/>
<organism evidence="14 15">
    <name type="scientific">Pseudo-nitzschia multistriata</name>
    <dbReference type="NCBI Taxonomy" id="183589"/>
    <lineage>
        <taxon>Eukaryota</taxon>
        <taxon>Sar</taxon>
        <taxon>Stramenopiles</taxon>
        <taxon>Ochrophyta</taxon>
        <taxon>Bacillariophyta</taxon>
        <taxon>Bacillariophyceae</taxon>
        <taxon>Bacillariophycidae</taxon>
        <taxon>Bacillariales</taxon>
        <taxon>Bacillariaceae</taxon>
        <taxon>Pseudo-nitzschia</taxon>
    </lineage>
</organism>
<feature type="region of interest" description="Disordered" evidence="11">
    <location>
        <begin position="44"/>
        <end position="67"/>
    </location>
</feature>
<dbReference type="OrthoDB" id="10257567at2759"/>
<dbReference type="PANTHER" id="PTHR14043:SF2">
    <property type="entry name" value="HOMEOBOX PROTEIN CUT"/>
    <property type="match status" value="1"/>
</dbReference>
<evidence type="ECO:0000256" key="11">
    <source>
        <dbReference type="SAM" id="MobiDB-lite"/>
    </source>
</evidence>
<dbReference type="Proteomes" id="UP000291116">
    <property type="component" value="Unassembled WGS sequence"/>
</dbReference>
<evidence type="ECO:0000256" key="3">
    <source>
        <dbReference type="ARBA" id="ARBA00018691"/>
    </source>
</evidence>
<evidence type="ECO:0000256" key="1">
    <source>
        <dbReference type="ARBA" id="ARBA00004409"/>
    </source>
</evidence>
<comment type="subcellular location">
    <subcellularLocation>
        <location evidence="1">Golgi apparatus membrane</location>
        <topology evidence="1">Single-pass type IV membrane protein</topology>
    </subcellularLocation>
</comment>
<dbReference type="Pfam" id="PF25398">
    <property type="entry name" value="CUX1_N"/>
    <property type="match status" value="1"/>
</dbReference>
<evidence type="ECO:0000256" key="9">
    <source>
        <dbReference type="ARBA" id="ARBA00023136"/>
    </source>
</evidence>
<evidence type="ECO:0000256" key="6">
    <source>
        <dbReference type="ARBA" id="ARBA00022989"/>
    </source>
</evidence>
<comment type="similarity">
    <text evidence="2">Belongs to the CASP family.</text>
</comment>
<feature type="compositionally biased region" description="Pro residues" evidence="11">
    <location>
        <begin position="590"/>
        <end position="603"/>
    </location>
</feature>
<proteinExistence type="inferred from homology"/>
<evidence type="ECO:0000256" key="10">
    <source>
        <dbReference type="SAM" id="Coils"/>
    </source>
</evidence>
<keyword evidence="7" id="KW-0333">Golgi apparatus</keyword>
<evidence type="ECO:0000256" key="2">
    <source>
        <dbReference type="ARBA" id="ARBA00006415"/>
    </source>
</evidence>
<dbReference type="InterPro" id="IPR057476">
    <property type="entry name" value="Cux_N"/>
</dbReference>
<sequence>MMKMMGGGGGAAPAPPSANAALVLSLQKASRPWKSFDWATRSSQWGSVASENRESRESSQAARKQLAETTKSFKKAVKTVETSGKTLASGQGTEESLAAAAKAIEAVSKQARITVKSYQEEIDNLTRRSKGIESAFDKLTNALQDLQDPSGLLAAAMEQLNAQQQQVQRLTQKADEASTENASLDAKLQKAIEAERAARSSAAANSSSKEEKEEIIQLRREVAEYEVEFRSLKNQDITIRKLENRIEELQQGGEEEFRAKLEAAKQELEETEGRRTTEALEREAAMERKVETLQLQLKAEAAGRAATNKHMLEASEGLGEREAAWDAQRRILVDDAERVRVMLHEATRERDELRLKVAALDGAAPAAPPSGGIPMADLLNERKAYEAEVAELSHTVNALREEIGVKDHTILDGNRTLQSRIDVLEEENAALSSELEHTTEQLESAPSQSLVDSMKRELRILKRLEYNAEDPDMPESDPEIAGRNEDEGKDLESVLVAKLRRVEADLVKERNKNTDLQKAQEALNEEVKTLEQARVDAETVVATLEQDLDRAIKSSTATKAQGSDAETTTAAAMPMAPSDPSALQSVLDPNAPPPPPQPVPPTPTSAQEKASDDRSVANIIMSQRDRLRTRCDALEAERDSFKRELQIQVEASESLRSDNTKLFEKMRYLQSYNKSGGGRQGGSNAYARQNSRDLDLEALEQRYEASVDPFRQFGKSERQRKLQEMSPMERTVFVVAKTMLGTKEMRTFLFFYVSALHLLVFSTTMHWSHSDSGHDCLLLQEQHSHLPPLHDHSGETAGS</sequence>